<dbReference type="NCBIfam" id="NF006172">
    <property type="entry name" value="PRK08311.1-3"/>
    <property type="match status" value="1"/>
</dbReference>
<dbReference type="HAMAP" id="MF_02064">
    <property type="entry name" value="Sigma70_SigI"/>
    <property type="match status" value="1"/>
</dbReference>
<keyword evidence="3 6" id="KW-0731">Sigma factor</keyword>
<protein>
    <recommendedName>
        <fullName evidence="6">RNA polymerase sigma factor SigI</fullName>
    </recommendedName>
</protein>
<keyword evidence="4 6" id="KW-0238">DNA-binding</keyword>
<comment type="activity regulation">
    <text evidence="6">Negatively regulated by the anti-sigma-I factor RsgI.</text>
</comment>
<comment type="function">
    <text evidence="6">Sigma factors are initiation factors that promote the attachment of RNA polymerase to specific initiation sites and are then released.</text>
</comment>
<evidence type="ECO:0000256" key="5">
    <source>
        <dbReference type="ARBA" id="ARBA00023163"/>
    </source>
</evidence>
<keyword evidence="2 6" id="KW-0805">Transcription regulation</keyword>
<gene>
    <name evidence="6 8" type="primary">sigI</name>
    <name evidence="8" type="ORF">ACFO3D_12995</name>
</gene>
<dbReference type="InterPro" id="IPR014244">
    <property type="entry name" value="RNA_pol_sigma-I"/>
</dbReference>
<reference evidence="9" key="1">
    <citation type="journal article" date="2019" name="Int. J. Syst. Evol. Microbiol.">
        <title>The Global Catalogue of Microorganisms (GCM) 10K type strain sequencing project: providing services to taxonomists for standard genome sequencing and annotation.</title>
        <authorList>
            <consortium name="The Broad Institute Genomics Platform"/>
            <consortium name="The Broad Institute Genome Sequencing Center for Infectious Disease"/>
            <person name="Wu L."/>
            <person name="Ma J."/>
        </authorList>
    </citation>
    <scope>NUCLEOTIDE SEQUENCE [LARGE SCALE GENOMIC DNA]</scope>
    <source>
        <strain evidence="9">CGMCC 4.7426</strain>
    </source>
</reference>
<proteinExistence type="inferred from homology"/>
<evidence type="ECO:0000313" key="8">
    <source>
        <dbReference type="EMBL" id="MFC4559108.1"/>
    </source>
</evidence>
<comment type="subcellular location">
    <subcellularLocation>
        <location evidence="6">Cytoplasm</location>
    </subcellularLocation>
</comment>
<dbReference type="InterPro" id="IPR024760">
    <property type="entry name" value="HTH_dom_conjug_TS-like"/>
</dbReference>
<dbReference type="PIRSF" id="PIRSF038953">
    <property type="entry name" value="SigI"/>
    <property type="match status" value="1"/>
</dbReference>
<dbReference type="SUPFAM" id="SSF88946">
    <property type="entry name" value="Sigma2 domain of RNA polymerase sigma factors"/>
    <property type="match status" value="1"/>
</dbReference>
<keyword evidence="6" id="KW-0346">Stress response</keyword>
<evidence type="ECO:0000256" key="2">
    <source>
        <dbReference type="ARBA" id="ARBA00023015"/>
    </source>
</evidence>
<dbReference type="InterPro" id="IPR013325">
    <property type="entry name" value="RNA_pol_sigma_r2"/>
</dbReference>
<dbReference type="PANTHER" id="PTHR30385:SF6">
    <property type="entry name" value="RNA POLYMERASE SIGMA FACTOR SIGI"/>
    <property type="match status" value="1"/>
</dbReference>
<keyword evidence="5 6" id="KW-0804">Transcription</keyword>
<feature type="short sequence motif" description="Polymerase core binding" evidence="6">
    <location>
        <begin position="56"/>
        <end position="69"/>
    </location>
</feature>
<dbReference type="Pfam" id="PF12645">
    <property type="entry name" value="HTH_16"/>
    <property type="match status" value="1"/>
</dbReference>
<feature type="DNA-binding region" description="H-T-H motif" evidence="6">
    <location>
        <begin position="199"/>
        <end position="218"/>
    </location>
</feature>
<dbReference type="PANTHER" id="PTHR30385">
    <property type="entry name" value="SIGMA FACTOR F FLAGELLAR"/>
    <property type="match status" value="1"/>
</dbReference>
<dbReference type="NCBIfam" id="TIGR02895">
    <property type="entry name" value="spore_sigI"/>
    <property type="match status" value="1"/>
</dbReference>
<feature type="domain" description="Helix-turn-helix conjugative transposon-like" evidence="7">
    <location>
        <begin position="14"/>
        <end position="55"/>
    </location>
</feature>
<evidence type="ECO:0000256" key="1">
    <source>
        <dbReference type="ARBA" id="ARBA00022490"/>
    </source>
</evidence>
<evidence type="ECO:0000256" key="3">
    <source>
        <dbReference type="ARBA" id="ARBA00023082"/>
    </source>
</evidence>
<evidence type="ECO:0000256" key="6">
    <source>
        <dbReference type="HAMAP-Rule" id="MF_02064"/>
    </source>
</evidence>
<sequence length="242" mass="28230">MISQTSAKDRPLEEMIISAQQGDQAAQNYLLKSYQPYIAKCVSEVCKRYIDPQKDDEFSIGLAAFNEAILSYSPEKGSSFLSFSKLVVKRKVIDYIRYIQKTPHATSLDESFEDEQLENPLEIMAVKDIYQQEQESWFRREEILDFKEKLRAYKLTLDELTKASPKHRDARESAIMVAKTLFNDVELREFVNKKKKLPIKDLVKKVNVSKKTLERNRKFILAIFVVLSEDYMYLKEYLKGVG</sequence>
<organism evidence="8 9">
    <name type="scientific">Virgibacillus kekensis</name>
    <dbReference type="NCBI Taxonomy" id="202261"/>
    <lineage>
        <taxon>Bacteria</taxon>
        <taxon>Bacillati</taxon>
        <taxon>Bacillota</taxon>
        <taxon>Bacilli</taxon>
        <taxon>Bacillales</taxon>
        <taxon>Bacillaceae</taxon>
        <taxon>Virgibacillus</taxon>
    </lineage>
</organism>
<dbReference type="RefSeq" id="WP_390296625.1">
    <property type="nucleotide sequence ID" value="NZ_JBHSFU010000007.1"/>
</dbReference>
<evidence type="ECO:0000313" key="9">
    <source>
        <dbReference type="Proteomes" id="UP001595989"/>
    </source>
</evidence>
<keyword evidence="1 6" id="KW-0963">Cytoplasm</keyword>
<dbReference type="Proteomes" id="UP001595989">
    <property type="component" value="Unassembled WGS sequence"/>
</dbReference>
<evidence type="ECO:0000256" key="4">
    <source>
        <dbReference type="ARBA" id="ARBA00023125"/>
    </source>
</evidence>
<dbReference type="EMBL" id="JBHSFU010000007">
    <property type="protein sequence ID" value="MFC4559108.1"/>
    <property type="molecule type" value="Genomic_DNA"/>
</dbReference>
<keyword evidence="9" id="KW-1185">Reference proteome</keyword>
<dbReference type="Gene3D" id="1.10.1740.10">
    <property type="match status" value="1"/>
</dbReference>
<evidence type="ECO:0000259" key="7">
    <source>
        <dbReference type="Pfam" id="PF12645"/>
    </source>
</evidence>
<accession>A0ABV9DNH8</accession>
<comment type="subunit">
    <text evidence="6">Interacts with RsgI.</text>
</comment>
<comment type="similarity">
    <text evidence="6">Belongs to the sigma-70 factor family. SigI subfamily.</text>
</comment>
<name>A0ABV9DNH8_9BACI</name>
<comment type="caution">
    <text evidence="8">The sequence shown here is derived from an EMBL/GenBank/DDBJ whole genome shotgun (WGS) entry which is preliminary data.</text>
</comment>